<organism evidence="1">
    <name type="scientific">viral metagenome</name>
    <dbReference type="NCBI Taxonomy" id="1070528"/>
    <lineage>
        <taxon>unclassified sequences</taxon>
        <taxon>metagenomes</taxon>
        <taxon>organismal metagenomes</taxon>
    </lineage>
</organism>
<accession>A0A6M3JGV2</accession>
<evidence type="ECO:0000313" key="2">
    <source>
        <dbReference type="EMBL" id="QJA89406.1"/>
    </source>
</evidence>
<sequence length="100" mass="11230">MSIHDCPTCPAKGNCPLEPYAPWLNEHETEVNQYIGEVLKEMQQTLMQKAITQPTLLPYLDDIFKLLGIAACISYAKTQGTKRTQTPIPDYLLKSFGEEG</sequence>
<gene>
    <name evidence="1" type="ORF">MM415A06258_0008</name>
    <name evidence="2" type="ORF">MM415B02556_0007</name>
</gene>
<dbReference type="AlphaFoldDB" id="A0A6M3JGV2"/>
<evidence type="ECO:0000313" key="1">
    <source>
        <dbReference type="EMBL" id="QJA68528.1"/>
    </source>
</evidence>
<reference evidence="1" key="1">
    <citation type="submission" date="2020-03" db="EMBL/GenBank/DDBJ databases">
        <title>The deep terrestrial virosphere.</title>
        <authorList>
            <person name="Holmfeldt K."/>
            <person name="Nilsson E."/>
            <person name="Simone D."/>
            <person name="Lopez-Fernandez M."/>
            <person name="Wu X."/>
            <person name="de Brujin I."/>
            <person name="Lundin D."/>
            <person name="Andersson A."/>
            <person name="Bertilsson S."/>
            <person name="Dopson M."/>
        </authorList>
    </citation>
    <scope>NUCLEOTIDE SEQUENCE</scope>
    <source>
        <strain evidence="1">MM415A06258</strain>
        <strain evidence="2">MM415B02556</strain>
    </source>
</reference>
<name>A0A6M3JGV2_9ZZZZ</name>
<dbReference type="EMBL" id="MT142844">
    <property type="protein sequence ID" value="QJA89406.1"/>
    <property type="molecule type" value="Genomic_DNA"/>
</dbReference>
<protein>
    <submittedName>
        <fullName evidence="1">Putative NADH-ubiquinone oxidoreductase</fullName>
    </submittedName>
</protein>
<proteinExistence type="predicted"/>
<keyword evidence="1" id="KW-0830">Ubiquinone</keyword>
<dbReference type="EMBL" id="MT141625">
    <property type="protein sequence ID" value="QJA68528.1"/>
    <property type="molecule type" value="Genomic_DNA"/>
</dbReference>